<evidence type="ECO:0000313" key="2">
    <source>
        <dbReference type="Proteomes" id="UP000656732"/>
    </source>
</evidence>
<evidence type="ECO:0000313" key="1">
    <source>
        <dbReference type="EMBL" id="GGQ76068.1"/>
    </source>
</evidence>
<reference evidence="1" key="1">
    <citation type="journal article" date="2014" name="Int. J. Syst. Evol. Microbiol.">
        <title>Complete genome sequence of Corynebacterium casei LMG S-19264T (=DSM 44701T), isolated from a smear-ripened cheese.</title>
        <authorList>
            <consortium name="US DOE Joint Genome Institute (JGI-PGF)"/>
            <person name="Walter F."/>
            <person name="Albersmeier A."/>
            <person name="Kalinowski J."/>
            <person name="Ruckert C."/>
        </authorList>
    </citation>
    <scope>NUCLEOTIDE SEQUENCE</scope>
    <source>
        <strain evidence="1">JCM 4403</strain>
    </source>
</reference>
<organism evidence="1 2">
    <name type="scientific">Streptomyces pilosus</name>
    <dbReference type="NCBI Taxonomy" id="28893"/>
    <lineage>
        <taxon>Bacteria</taxon>
        <taxon>Bacillati</taxon>
        <taxon>Actinomycetota</taxon>
        <taxon>Actinomycetes</taxon>
        <taxon>Kitasatosporales</taxon>
        <taxon>Streptomycetaceae</taxon>
        <taxon>Streptomyces</taxon>
    </lineage>
</organism>
<proteinExistence type="predicted"/>
<accession>A0A918BLH8</accession>
<protein>
    <submittedName>
        <fullName evidence="1">Uncharacterized protein</fullName>
    </submittedName>
</protein>
<comment type="caution">
    <text evidence="1">The sequence shown here is derived from an EMBL/GenBank/DDBJ whole genome shotgun (WGS) entry which is preliminary data.</text>
</comment>
<name>A0A918BLH8_9ACTN</name>
<reference evidence="1" key="2">
    <citation type="submission" date="2020-09" db="EMBL/GenBank/DDBJ databases">
        <authorList>
            <person name="Sun Q."/>
            <person name="Ohkuma M."/>
        </authorList>
    </citation>
    <scope>NUCLEOTIDE SEQUENCE</scope>
    <source>
        <strain evidence="1">JCM 4403</strain>
    </source>
</reference>
<sequence>MGHLAGVTKTGGRILAKRLRKPLDDDLALLVTRVRRLPEDATDTWELAADPASSQGCAVKSPTG</sequence>
<gene>
    <name evidence="1" type="ORF">GCM10010280_22860</name>
</gene>
<dbReference type="Proteomes" id="UP000656732">
    <property type="component" value="Unassembled WGS sequence"/>
</dbReference>
<dbReference type="AlphaFoldDB" id="A0A918BLH8"/>
<keyword evidence="2" id="KW-1185">Reference proteome</keyword>
<dbReference type="EMBL" id="BMTU01000004">
    <property type="protein sequence ID" value="GGQ76068.1"/>
    <property type="molecule type" value="Genomic_DNA"/>
</dbReference>